<comment type="caution">
    <text evidence="1">The sequence shown here is derived from an EMBL/GenBank/DDBJ whole genome shotgun (WGS) entry which is preliminary data.</text>
</comment>
<dbReference type="VEuPathDB" id="FungiDB:VP01_1685g2"/>
<keyword evidence="2" id="KW-1185">Reference proteome</keyword>
<evidence type="ECO:0000313" key="1">
    <source>
        <dbReference type="EMBL" id="KNZ59658.1"/>
    </source>
</evidence>
<name>A0A0L6VFX3_9BASI</name>
<organism evidence="1 2">
    <name type="scientific">Puccinia sorghi</name>
    <dbReference type="NCBI Taxonomy" id="27349"/>
    <lineage>
        <taxon>Eukaryota</taxon>
        <taxon>Fungi</taxon>
        <taxon>Dikarya</taxon>
        <taxon>Basidiomycota</taxon>
        <taxon>Pucciniomycotina</taxon>
        <taxon>Pucciniomycetes</taxon>
        <taxon>Pucciniales</taxon>
        <taxon>Pucciniaceae</taxon>
        <taxon>Puccinia</taxon>
    </lineage>
</organism>
<reference evidence="1 2" key="1">
    <citation type="submission" date="2015-08" db="EMBL/GenBank/DDBJ databases">
        <title>Next Generation Sequencing and Analysis of the Genome of Puccinia sorghi L Schw, the Causal Agent of Maize Common Rust.</title>
        <authorList>
            <person name="Rochi L."/>
            <person name="Burguener G."/>
            <person name="Darino M."/>
            <person name="Turjanski A."/>
            <person name="Kreff E."/>
            <person name="Dieguez M.J."/>
            <person name="Sacco F."/>
        </authorList>
    </citation>
    <scope>NUCLEOTIDE SEQUENCE [LARGE SCALE GENOMIC DNA]</scope>
    <source>
        <strain evidence="1 2">RO10H11247</strain>
    </source>
</reference>
<dbReference type="EMBL" id="LAVV01006487">
    <property type="protein sequence ID" value="KNZ59658.1"/>
    <property type="molecule type" value="Genomic_DNA"/>
</dbReference>
<sequence length="556" mass="64517">MFPMCKIICELFLSPGNSQYIPKELPFVSTHTKLVDKGDWKLPNSSITLKKTRKSKQGKTAHAVIESRYRLKMYTDEHQGKQNRKAPLSSPFYLPPVIQTSVWHYKLIPVSLSLSFFVTRELLYMIIPATPYPLLFPENTCSPGPMIFVALVARGILFLASQVEIWKFEVRPEFCCHSPDPKQCVHVAFVFGMVIVKPFNHLNQIHCESCKNKLELITRKISPKEQKREISGKWKLKISMCQLNPSGQGRDTGATSQKRNEGSALKRMINKRLCFLAEHILYRDRIPTLESSFQPIFSCSSETSESNELIFFINKCMWEENANQNEHNRFGSYWKFIAILLFIHFQYPTNDNNTSCPKNQLMIYSDALLPRKYRKTNHIPALYCLVLWIEKVAGHQLYLQTCMSLGESHTVPYLFGIRRFTAFHLSIPITTQPANKYYESGLASRAVVPSQHYLLEPTNLVNFYWTQRLVDDLITKFLTTRDKLVFHSHNHGTHKKLKGNVKFSGSFMVIVTYNVHFWTHCHKKLAMFRGKKYWRNTRRGRITTKMPRCLGTNGKI</sequence>
<accession>A0A0L6VFX3</accession>
<dbReference type="Proteomes" id="UP000037035">
    <property type="component" value="Unassembled WGS sequence"/>
</dbReference>
<evidence type="ECO:0000313" key="2">
    <source>
        <dbReference type="Proteomes" id="UP000037035"/>
    </source>
</evidence>
<protein>
    <submittedName>
        <fullName evidence="1">Uncharacterized protein</fullName>
    </submittedName>
</protein>
<gene>
    <name evidence="1" type="ORF">VP01_1685g2</name>
</gene>
<dbReference type="AlphaFoldDB" id="A0A0L6VFX3"/>
<proteinExistence type="predicted"/>